<keyword evidence="1" id="KW-0677">Repeat</keyword>
<dbReference type="PANTHER" id="PTHR24126:SF14">
    <property type="entry name" value="ANK_REP_REGION DOMAIN-CONTAINING PROTEIN"/>
    <property type="match status" value="1"/>
</dbReference>
<dbReference type="PANTHER" id="PTHR24126">
    <property type="entry name" value="ANKYRIN REPEAT, PH AND SEC7 DOMAIN CONTAINING PROTEIN SECG-RELATED"/>
    <property type="match status" value="1"/>
</dbReference>
<dbReference type="EMBL" id="JALNTZ010000007">
    <property type="protein sequence ID" value="KAJ3646785.1"/>
    <property type="molecule type" value="Genomic_DNA"/>
</dbReference>
<keyword evidence="2" id="KW-0040">ANK repeat</keyword>
<reference evidence="3" key="1">
    <citation type="journal article" date="2023" name="G3 (Bethesda)">
        <title>Whole genome assemblies of Zophobas morio and Tenebrio molitor.</title>
        <authorList>
            <person name="Kaur S."/>
            <person name="Stinson S.A."/>
            <person name="diCenzo G.C."/>
        </authorList>
    </citation>
    <scope>NUCLEOTIDE SEQUENCE</scope>
    <source>
        <strain evidence="3">QUZm001</strain>
    </source>
</reference>
<comment type="caution">
    <text evidence="3">The sequence shown here is derived from an EMBL/GenBank/DDBJ whole genome shotgun (WGS) entry which is preliminary data.</text>
</comment>
<dbReference type="SUPFAM" id="SSF48403">
    <property type="entry name" value="Ankyrin repeat"/>
    <property type="match status" value="1"/>
</dbReference>
<accession>A0AA38I0F9</accession>
<gene>
    <name evidence="3" type="ORF">Zmor_024357</name>
</gene>
<sequence>MKRLRNYVFPRKSCPLIENLTIAIKHGYVDRVKDLFSKSLIRKRNEAGFTLLQESILRNRRSIFEYLLQFHDKDDLEVRSTLGETALRYALGHYNKQDEYYALVLIERGVSLKEKDPKKPYLHDAVKFSSRITKFLLDNGADVNFESRYGITALQEALFNSSKQNNDEIITTLLCYGADPFSELADAHNVFESAVIYGQPAFIQELLFLYTFDEHIPCDIMFKVLLILAKKKSPLFHTILERGMDILVNETEKVDFAKLLYDLLAPDSDYLEILVEKCNTLVSDIFENLVFYSFTSYPPSCIGEYNKYEYEEVFSSHLNLRKLILLLEKSAKVRQSVIDFISTLKSNTLFHCISEANNKSITTELFIYLILHGLKIETKTLETVFWKYGYNDLFKLLLHMDLEDNTEERDNTMLWNHHSRIHGCSDFFPQWTYQFDNLVLVFIFYVIPNLELKPDRCTIYNVNGLLDCFACSEVHKLLSKLAKSRKLSDETLKRLQNHPRVPLLAEIARNVFRKYFMCKFNITTAKQFYSLLNGLPISSTHKKVITLETKLYQL</sequence>
<organism evidence="3 4">
    <name type="scientific">Zophobas morio</name>
    <dbReference type="NCBI Taxonomy" id="2755281"/>
    <lineage>
        <taxon>Eukaryota</taxon>
        <taxon>Metazoa</taxon>
        <taxon>Ecdysozoa</taxon>
        <taxon>Arthropoda</taxon>
        <taxon>Hexapoda</taxon>
        <taxon>Insecta</taxon>
        <taxon>Pterygota</taxon>
        <taxon>Neoptera</taxon>
        <taxon>Endopterygota</taxon>
        <taxon>Coleoptera</taxon>
        <taxon>Polyphaga</taxon>
        <taxon>Cucujiformia</taxon>
        <taxon>Tenebrionidae</taxon>
        <taxon>Zophobas</taxon>
    </lineage>
</organism>
<keyword evidence="4" id="KW-1185">Reference proteome</keyword>
<evidence type="ECO:0000256" key="1">
    <source>
        <dbReference type="ARBA" id="ARBA00022737"/>
    </source>
</evidence>
<dbReference type="Gene3D" id="1.25.40.20">
    <property type="entry name" value="Ankyrin repeat-containing domain"/>
    <property type="match status" value="1"/>
</dbReference>
<evidence type="ECO:0000256" key="2">
    <source>
        <dbReference type="ARBA" id="ARBA00023043"/>
    </source>
</evidence>
<dbReference type="AlphaFoldDB" id="A0AA38I0F9"/>
<name>A0AA38I0F9_9CUCU</name>
<evidence type="ECO:0000313" key="4">
    <source>
        <dbReference type="Proteomes" id="UP001168821"/>
    </source>
</evidence>
<dbReference type="InterPro" id="IPR036770">
    <property type="entry name" value="Ankyrin_rpt-contain_sf"/>
</dbReference>
<evidence type="ECO:0000313" key="3">
    <source>
        <dbReference type="EMBL" id="KAJ3646785.1"/>
    </source>
</evidence>
<dbReference type="SMART" id="SM00248">
    <property type="entry name" value="ANK"/>
    <property type="match status" value="5"/>
</dbReference>
<protein>
    <recommendedName>
        <fullName evidence="5">SOCS box domain-containing protein</fullName>
    </recommendedName>
</protein>
<proteinExistence type="predicted"/>
<evidence type="ECO:0008006" key="5">
    <source>
        <dbReference type="Google" id="ProtNLM"/>
    </source>
</evidence>
<dbReference type="InterPro" id="IPR002110">
    <property type="entry name" value="Ankyrin_rpt"/>
</dbReference>
<dbReference type="Proteomes" id="UP001168821">
    <property type="component" value="Unassembled WGS sequence"/>
</dbReference>